<evidence type="ECO:0000256" key="1">
    <source>
        <dbReference type="SAM" id="MobiDB-lite"/>
    </source>
</evidence>
<dbReference type="SUPFAM" id="SSF54001">
    <property type="entry name" value="Cysteine proteinases"/>
    <property type="match status" value="1"/>
</dbReference>
<accession>A0ABQ7SAM8</accession>
<dbReference type="PANTHER" id="PTHR13452">
    <property type="entry name" value="THUMP DOMAIN CONTAINING PROTEIN 1-RELATED"/>
    <property type="match status" value="1"/>
</dbReference>
<feature type="region of interest" description="Disordered" evidence="1">
    <location>
        <begin position="296"/>
        <end position="348"/>
    </location>
</feature>
<organism evidence="3 4">
    <name type="scientific">Fragariocoptes setiger</name>
    <dbReference type="NCBI Taxonomy" id="1670756"/>
    <lineage>
        <taxon>Eukaryota</taxon>
        <taxon>Metazoa</taxon>
        <taxon>Ecdysozoa</taxon>
        <taxon>Arthropoda</taxon>
        <taxon>Chelicerata</taxon>
        <taxon>Arachnida</taxon>
        <taxon>Acari</taxon>
        <taxon>Acariformes</taxon>
        <taxon>Trombidiformes</taxon>
        <taxon>Prostigmata</taxon>
        <taxon>Eupodina</taxon>
        <taxon>Eriophyoidea</taxon>
        <taxon>Phytoptidae</taxon>
        <taxon>Fragariocoptes</taxon>
    </lineage>
</organism>
<protein>
    <submittedName>
        <fullName evidence="3">Deubiquitinase OTUD6B</fullName>
    </submittedName>
</protein>
<dbReference type="PROSITE" id="PS50802">
    <property type="entry name" value="OTU"/>
    <property type="match status" value="1"/>
</dbReference>
<dbReference type="InterPro" id="IPR040183">
    <property type="entry name" value="THUMPD1-like"/>
</dbReference>
<feature type="domain" description="OTU" evidence="2">
    <location>
        <begin position="364"/>
        <end position="518"/>
    </location>
</feature>
<feature type="non-terminal residue" evidence="3">
    <location>
        <position position="1"/>
    </location>
</feature>
<dbReference type="InterPro" id="IPR038765">
    <property type="entry name" value="Papain-like_cys_pep_sf"/>
</dbReference>
<dbReference type="Gene3D" id="3.90.70.80">
    <property type="match status" value="1"/>
</dbReference>
<gene>
    <name evidence="3" type="primary">otud6b</name>
    <name evidence="3" type="ORF">GZH46_01018</name>
</gene>
<feature type="compositionally biased region" description="Basic and acidic residues" evidence="1">
    <location>
        <begin position="296"/>
        <end position="305"/>
    </location>
</feature>
<dbReference type="Proteomes" id="UP000825002">
    <property type="component" value="Unassembled WGS sequence"/>
</dbReference>
<feature type="compositionally biased region" description="Basic and acidic residues" evidence="1">
    <location>
        <begin position="72"/>
        <end position="82"/>
    </location>
</feature>
<comment type="caution">
    <text evidence="3">The sequence shown here is derived from an EMBL/GenBank/DDBJ whole genome shotgun (WGS) entry which is preliminary data.</text>
</comment>
<dbReference type="Gene3D" id="3.30.2300.10">
    <property type="entry name" value="THUMP superfamily"/>
    <property type="match status" value="1"/>
</dbReference>
<evidence type="ECO:0000259" key="2">
    <source>
        <dbReference type="PROSITE" id="PS50802"/>
    </source>
</evidence>
<feature type="region of interest" description="Disordered" evidence="1">
    <location>
        <begin position="61"/>
        <end position="82"/>
    </location>
</feature>
<dbReference type="PANTHER" id="PTHR13452:SF10">
    <property type="entry name" value="THUMP DOMAIN-CONTAINING PROTEIN 1"/>
    <property type="match status" value="1"/>
</dbReference>
<dbReference type="CDD" id="cd11717">
    <property type="entry name" value="THUMP_THUMPD1_like"/>
    <property type="match status" value="1"/>
</dbReference>
<sequence>KKFYGRRHGRTDNTVGFREVAEMTPGPTNGFLITSMTGQEFKSYSEVRLLLEQYHQDIYGDQPANRNMTSTDESRKDPMFGEASDTRAEDRVAQLQPFFEDSKDSGDELEAELKQMRNVRRHFRQLKTLCHNVIFITVNERVSQADPDLIVRRIFDDVEKTKVQQTRYTFKIYPIMSSFKSNVTSAKDAISSIINSKLSEQLSHPLANKPRLKYFIEFQVRGSYTAGKQDREKIIEAVASQVGILKPDWIVSRNECDVMIMIVALRKICCMTLLTNYFHYSKYNIHEFNKIHARDFDDKSSEKPTPRVPQNSGHVTKAQKRRDAKAAKRAEQIQRIEEAEKADENPQRRIEIEKLESLLSSHNLAIHDVESDGDCLYNALRHQLILAGDSNQESTHTVNQLRQSTRDYLAAHSERFLPFMTNDNGDPMSEQEYKKYCSNITNTKTWGGQIEITALAEVLARPIHVFQAEGQSPIISTPANASGKSPLLIAIANQTSQLSTKVENNKQKMQLYTTVIAILGMVSLAHSAATVADVDCSKLEHAFDDLGAAQGWSFMNKEHLPAREAGEFKAKCKSSDEAIKTLKLYNVKCHKSLTKQVIKAILDTRDAMMQEYCNDDAKSKAALASINCLYDKALEKVKAAESRAIVSPQVLFDSKIDDEKERLKRACCDVLENKQHFLNATNDGCSEHKSIYEAYIDSYTSSSMSLICPENLLKGQECGSLKPLATEGVKPKYSFFLNPLIKIKGASKMPKVAENQTTTIMSKQSRQNGISRDTLMKHNSANRTVSSWISLRELAEQDSDSIDADEFHLLLKLAIALLKPHYSVKIRFVAPKVCLSIKFVRLSSKL</sequence>
<keyword evidence="4" id="KW-1185">Reference proteome</keyword>
<evidence type="ECO:0000313" key="3">
    <source>
        <dbReference type="EMBL" id="KAG9510442.1"/>
    </source>
</evidence>
<name>A0ABQ7SAM8_9ACAR</name>
<dbReference type="InterPro" id="IPR003323">
    <property type="entry name" value="OTU_dom"/>
</dbReference>
<proteinExistence type="predicted"/>
<dbReference type="Pfam" id="PF02338">
    <property type="entry name" value="OTU"/>
    <property type="match status" value="1"/>
</dbReference>
<reference evidence="3 4" key="1">
    <citation type="submission" date="2020-10" db="EMBL/GenBank/DDBJ databases">
        <authorList>
            <person name="Klimov P.B."/>
            <person name="Dyachkov S.M."/>
            <person name="Chetverikov P.E."/>
        </authorList>
    </citation>
    <scope>NUCLEOTIDE SEQUENCE [LARGE SCALE GENOMIC DNA]</scope>
    <source>
        <strain evidence="3">BMOC 18-1129-001#AD2665</strain>
        <tissue evidence="3">Entire mites</tissue>
    </source>
</reference>
<evidence type="ECO:0000313" key="4">
    <source>
        <dbReference type="Proteomes" id="UP000825002"/>
    </source>
</evidence>
<dbReference type="EMBL" id="JAIFTH010000146">
    <property type="protein sequence ID" value="KAG9510442.1"/>
    <property type="molecule type" value="Genomic_DNA"/>
</dbReference>
<feature type="compositionally biased region" description="Basic and acidic residues" evidence="1">
    <location>
        <begin position="324"/>
        <end position="348"/>
    </location>
</feature>